<proteinExistence type="predicted"/>
<dbReference type="EMBL" id="VMNW02000118">
    <property type="protein sequence ID" value="KAA9150408.1"/>
    <property type="molecule type" value="Genomic_DNA"/>
</dbReference>
<protein>
    <submittedName>
        <fullName evidence="5">NAD(P)/FAD-dependent oxidoreductase</fullName>
    </submittedName>
</protein>
<reference evidence="5" key="1">
    <citation type="submission" date="2019-09" db="EMBL/GenBank/DDBJ databases">
        <authorList>
            <person name="Teo W.F.A."/>
            <person name="Duangmal K."/>
        </authorList>
    </citation>
    <scope>NUCLEOTIDE SEQUENCE [LARGE SCALE GENOMIC DNA]</scope>
    <source>
        <strain evidence="5">K81G1</strain>
    </source>
</reference>
<gene>
    <name evidence="5" type="ORF">FPZ12_041180</name>
</gene>
<dbReference type="InterPro" id="IPR023753">
    <property type="entry name" value="FAD/NAD-binding_dom"/>
</dbReference>
<evidence type="ECO:0000256" key="2">
    <source>
        <dbReference type="ARBA" id="ARBA00023002"/>
    </source>
</evidence>
<evidence type="ECO:0000259" key="4">
    <source>
        <dbReference type="Pfam" id="PF07992"/>
    </source>
</evidence>
<evidence type="ECO:0000313" key="6">
    <source>
        <dbReference type="Proteomes" id="UP000319769"/>
    </source>
</evidence>
<accession>A0A5N0UQF8</accession>
<dbReference type="PANTHER" id="PTHR48105">
    <property type="entry name" value="THIOREDOXIN REDUCTASE 1-RELATED-RELATED"/>
    <property type="match status" value="1"/>
</dbReference>
<dbReference type="RefSeq" id="WP_144757768.1">
    <property type="nucleotide sequence ID" value="NZ_VMNW02000118.1"/>
</dbReference>
<dbReference type="AlphaFoldDB" id="A0A5N0UQF8"/>
<dbReference type="Pfam" id="PF07992">
    <property type="entry name" value="Pyr_redox_2"/>
    <property type="match status" value="1"/>
</dbReference>
<evidence type="ECO:0000256" key="3">
    <source>
        <dbReference type="ARBA" id="ARBA00048132"/>
    </source>
</evidence>
<evidence type="ECO:0000313" key="5">
    <source>
        <dbReference type="EMBL" id="KAA9150408.1"/>
    </source>
</evidence>
<dbReference type="PRINTS" id="PR00368">
    <property type="entry name" value="FADPNR"/>
</dbReference>
<keyword evidence="2" id="KW-0560">Oxidoreductase</keyword>
<comment type="caution">
    <text evidence="5">The sequence shown here is derived from an EMBL/GenBank/DDBJ whole genome shotgun (WGS) entry which is preliminary data.</text>
</comment>
<dbReference type="InterPro" id="IPR036188">
    <property type="entry name" value="FAD/NAD-bd_sf"/>
</dbReference>
<dbReference type="Gene3D" id="3.50.50.60">
    <property type="entry name" value="FAD/NAD(P)-binding domain"/>
    <property type="match status" value="2"/>
</dbReference>
<dbReference type="SUPFAM" id="SSF51905">
    <property type="entry name" value="FAD/NAD(P)-binding domain"/>
    <property type="match status" value="1"/>
</dbReference>
<evidence type="ECO:0000256" key="1">
    <source>
        <dbReference type="ARBA" id="ARBA00022630"/>
    </source>
</evidence>
<keyword evidence="6" id="KW-1185">Reference proteome</keyword>
<dbReference type="PRINTS" id="PR00469">
    <property type="entry name" value="PNDRDTASEII"/>
</dbReference>
<comment type="catalytic activity">
    <reaction evidence="3">
        <text>[thioredoxin]-dithiol + NADP(+) = [thioredoxin]-disulfide + NADPH + H(+)</text>
        <dbReference type="Rhea" id="RHEA:20345"/>
        <dbReference type="Rhea" id="RHEA-COMP:10698"/>
        <dbReference type="Rhea" id="RHEA-COMP:10700"/>
        <dbReference type="ChEBI" id="CHEBI:15378"/>
        <dbReference type="ChEBI" id="CHEBI:29950"/>
        <dbReference type="ChEBI" id="CHEBI:50058"/>
        <dbReference type="ChEBI" id="CHEBI:57783"/>
        <dbReference type="ChEBI" id="CHEBI:58349"/>
        <dbReference type="EC" id="1.8.1.9"/>
    </reaction>
</comment>
<keyword evidence="1" id="KW-0285">Flavoprotein</keyword>
<sequence>MDENYDVVVVGGGAAGLSAAVALSRALRSVLVVDAGEPRNAPADGVHNYLGREGIAPAELAAAGRAELAGYGGQLVTGTVVSAAREGAWFDVRLADGGRTKARRLLVATGLVDELPDIPGLAERWGSTVLHCPYCHGWEVRGQAIGVLGGNELAVHKALLWRQWSPDTTLFLHTGPAPSDEDRKKLAKRGIAVVEGEVTAVEEGGIRLASGELVPCEALAVTPRFAARSELLSSLGLEPVDGLMGSAVPAEPGGATSVPGVWVAGNVTDLAATVMVSAAAGLQAAGMINMDLIEEEAR</sequence>
<dbReference type="Proteomes" id="UP000319769">
    <property type="component" value="Unassembled WGS sequence"/>
</dbReference>
<dbReference type="InterPro" id="IPR050097">
    <property type="entry name" value="Ferredoxin-NADP_redctase_2"/>
</dbReference>
<organism evidence="5 6">
    <name type="scientific">Amycolatopsis acidicola</name>
    <dbReference type="NCBI Taxonomy" id="2596893"/>
    <lineage>
        <taxon>Bacteria</taxon>
        <taxon>Bacillati</taxon>
        <taxon>Actinomycetota</taxon>
        <taxon>Actinomycetes</taxon>
        <taxon>Pseudonocardiales</taxon>
        <taxon>Pseudonocardiaceae</taxon>
        <taxon>Amycolatopsis</taxon>
    </lineage>
</organism>
<dbReference type="GO" id="GO:0004791">
    <property type="term" value="F:thioredoxin-disulfide reductase (NADPH) activity"/>
    <property type="evidence" value="ECO:0007669"/>
    <property type="project" value="UniProtKB-EC"/>
</dbReference>
<dbReference type="OrthoDB" id="9786503at2"/>
<name>A0A5N0UQF8_9PSEU</name>
<feature type="domain" description="FAD/NAD(P)-binding" evidence="4">
    <location>
        <begin position="5"/>
        <end position="278"/>
    </location>
</feature>